<evidence type="ECO:0000313" key="2">
    <source>
        <dbReference type="Proteomes" id="UP000829384"/>
    </source>
</evidence>
<proteinExistence type="predicted"/>
<dbReference type="Pfam" id="PF06992">
    <property type="entry name" value="Phage_lambda_P"/>
    <property type="match status" value="1"/>
</dbReference>
<keyword evidence="2" id="KW-1185">Reference proteome</keyword>
<organism evidence="1 2">
    <name type="scientific">Shewanella cutis</name>
    <dbReference type="NCBI Taxonomy" id="2766780"/>
    <lineage>
        <taxon>Bacteria</taxon>
        <taxon>Pseudomonadati</taxon>
        <taxon>Pseudomonadota</taxon>
        <taxon>Gammaproteobacteria</taxon>
        <taxon>Alteromonadales</taxon>
        <taxon>Shewanellaceae</taxon>
        <taxon>Shewanella</taxon>
    </lineage>
</organism>
<evidence type="ECO:0000313" key="1">
    <source>
        <dbReference type="EMBL" id="MCG9964600.1"/>
    </source>
</evidence>
<gene>
    <name evidence="1" type="ORF">H9J30_11830</name>
</gene>
<dbReference type="RefSeq" id="WP_240131218.1">
    <property type="nucleotide sequence ID" value="NZ_JACSDI010000007.1"/>
</dbReference>
<reference evidence="1 2" key="1">
    <citation type="submission" date="2020-08" db="EMBL/GenBank/DDBJ databases">
        <title>Whole genome sequence of Shewanella sp strain PS-2.</title>
        <authorList>
            <person name="Das S.K."/>
        </authorList>
    </citation>
    <scope>NUCLEOTIDE SEQUENCE [LARGE SCALE GENOMIC DNA]</scope>
    <source>
        <strain evidence="1 2">PS-2</strain>
    </source>
</reference>
<dbReference type="Proteomes" id="UP000829384">
    <property type="component" value="Unassembled WGS sequence"/>
</dbReference>
<protein>
    <recommendedName>
        <fullName evidence="3">Replication protein P</fullName>
    </recommendedName>
</protein>
<dbReference type="InterPro" id="IPR009731">
    <property type="entry name" value="P-like"/>
</dbReference>
<dbReference type="EMBL" id="JACSDI010000007">
    <property type="protein sequence ID" value="MCG9964600.1"/>
    <property type="molecule type" value="Genomic_DNA"/>
</dbReference>
<name>A0ABS9QW64_9GAMM</name>
<comment type="caution">
    <text evidence="1">The sequence shown here is derived from an EMBL/GenBank/DDBJ whole genome shotgun (WGS) entry which is preliminary data.</text>
</comment>
<accession>A0ABS9QW64</accession>
<sequence>MNGPLALSQLQSRAIEYINEQQAQSPSVQLGPNSPVAHIVNEVLKRLIAVKPAHKQALSARGAVAEWKKSWTIAFAQHGIRTLEQIELGIKRAQLDPSPFMPSSGQFIQWCNPSELSDVDVLEAFNRMIERKKPLTDVEHAARLKCAYQCRNQLPQDKALALFTSHMRAYSAKQARGEFIPSRDTKLLERKGQPRQFNQDFEAQIGKRVARTSIEIRVLKVQLKAKRREAFRRRKANSRLRTMSHG</sequence>
<evidence type="ECO:0008006" key="3">
    <source>
        <dbReference type="Google" id="ProtNLM"/>
    </source>
</evidence>